<protein>
    <submittedName>
        <fullName evidence="1">Uncharacterized protein</fullName>
    </submittedName>
</protein>
<proteinExistence type="predicted"/>
<accession>A0A1I6V1C8</accession>
<organism evidence="1 2">
    <name type="scientific">Acinetobacter bohemicus</name>
    <dbReference type="NCBI Taxonomy" id="1435036"/>
    <lineage>
        <taxon>Bacteria</taxon>
        <taxon>Pseudomonadati</taxon>
        <taxon>Pseudomonadota</taxon>
        <taxon>Gammaproteobacteria</taxon>
        <taxon>Moraxellales</taxon>
        <taxon>Moraxellaceae</taxon>
        <taxon>Acinetobacter</taxon>
    </lineage>
</organism>
<dbReference type="RefSeq" id="WP_074947030.1">
    <property type="nucleotide sequence ID" value="NZ_FOZU01000020.1"/>
</dbReference>
<evidence type="ECO:0000313" key="1">
    <source>
        <dbReference type="EMBL" id="SFT07475.1"/>
    </source>
</evidence>
<gene>
    <name evidence="1" type="ORF">SAMN05444586_102013</name>
</gene>
<sequence length="86" mass="9467">MKKGIIISLLSIGVLTAYGNDSDEPAQNESALTPTQKIAKMEDSGELPKLERTNTVEGIDADKNGIRDDIDAYIKKHMHLKSNKKL</sequence>
<reference evidence="2" key="1">
    <citation type="submission" date="2016-10" db="EMBL/GenBank/DDBJ databases">
        <authorList>
            <person name="Varghese N."/>
            <person name="Submissions S."/>
        </authorList>
    </citation>
    <scope>NUCLEOTIDE SEQUENCE [LARGE SCALE GENOMIC DNA]</scope>
    <source>
        <strain evidence="2">ANC 5076</strain>
    </source>
</reference>
<name>A0A1I6V1C8_9GAMM</name>
<dbReference type="Proteomes" id="UP000182827">
    <property type="component" value="Unassembled WGS sequence"/>
</dbReference>
<evidence type="ECO:0000313" key="2">
    <source>
        <dbReference type="Proteomes" id="UP000182827"/>
    </source>
</evidence>
<dbReference type="AlphaFoldDB" id="A0A1I6V1C8"/>
<keyword evidence="2" id="KW-1185">Reference proteome</keyword>
<dbReference type="EMBL" id="FOZU01000020">
    <property type="protein sequence ID" value="SFT07475.1"/>
    <property type="molecule type" value="Genomic_DNA"/>
</dbReference>